<evidence type="ECO:0000313" key="2">
    <source>
        <dbReference type="Proteomes" id="UP000239089"/>
    </source>
</evidence>
<dbReference type="OrthoDB" id="8248423at2"/>
<accession>A0A2S6NBB6</accession>
<keyword evidence="2" id="KW-1185">Reference proteome</keyword>
<dbReference type="Proteomes" id="UP000239089">
    <property type="component" value="Unassembled WGS sequence"/>
</dbReference>
<evidence type="ECO:0000313" key="1">
    <source>
        <dbReference type="EMBL" id="PPQ31908.1"/>
    </source>
</evidence>
<protein>
    <recommendedName>
        <fullName evidence="3">Cysteine rich repeat-containing protein</fullName>
    </recommendedName>
</protein>
<name>A0A2S6NBB6_9HYPH</name>
<evidence type="ECO:0008006" key="3">
    <source>
        <dbReference type="Google" id="ProtNLM"/>
    </source>
</evidence>
<reference evidence="1 2" key="1">
    <citation type="journal article" date="2018" name="Arch. Microbiol.">
        <title>New insights into the metabolic potential of the phototrophic purple bacterium Rhodopila globiformis DSM 161(T) from its draft genome sequence and evidence for a vanadium-dependent nitrogenase.</title>
        <authorList>
            <person name="Imhoff J.F."/>
            <person name="Rahn T."/>
            <person name="Kunzel S."/>
            <person name="Neulinger S.C."/>
        </authorList>
    </citation>
    <scope>NUCLEOTIDE SEQUENCE [LARGE SCALE GENOMIC DNA]</scope>
    <source>
        <strain evidence="1 2">DSM 16996</strain>
    </source>
</reference>
<organism evidence="1 2">
    <name type="scientific">Rhodoblastus sphagnicola</name>
    <dbReference type="NCBI Taxonomy" id="333368"/>
    <lineage>
        <taxon>Bacteria</taxon>
        <taxon>Pseudomonadati</taxon>
        <taxon>Pseudomonadota</taxon>
        <taxon>Alphaproteobacteria</taxon>
        <taxon>Hyphomicrobiales</taxon>
        <taxon>Rhodoblastaceae</taxon>
        <taxon>Rhodoblastus</taxon>
    </lineage>
</organism>
<comment type="caution">
    <text evidence="1">The sequence shown here is derived from an EMBL/GenBank/DDBJ whole genome shotgun (WGS) entry which is preliminary data.</text>
</comment>
<proteinExistence type="predicted"/>
<sequence length="76" mass="8205">MTKLVVIVSFLLLAFATTSASAGGTKEQEDACRPDVRRFCHHVRPDGGDDAFLACLQANRAKLTVKCRAVLEDNGV</sequence>
<dbReference type="EMBL" id="NHSJ01000049">
    <property type="protein sequence ID" value="PPQ31908.1"/>
    <property type="molecule type" value="Genomic_DNA"/>
</dbReference>
<dbReference type="RefSeq" id="WP_104507346.1">
    <property type="nucleotide sequence ID" value="NZ_JACIGC010000004.1"/>
</dbReference>
<gene>
    <name evidence="1" type="ORF">CCR94_08020</name>
</gene>
<dbReference type="AlphaFoldDB" id="A0A2S6NBB6"/>